<accession>A0A0A8YP51</accession>
<organism evidence="1">
    <name type="scientific">Arundo donax</name>
    <name type="common">Giant reed</name>
    <name type="synonym">Donax arundinaceus</name>
    <dbReference type="NCBI Taxonomy" id="35708"/>
    <lineage>
        <taxon>Eukaryota</taxon>
        <taxon>Viridiplantae</taxon>
        <taxon>Streptophyta</taxon>
        <taxon>Embryophyta</taxon>
        <taxon>Tracheophyta</taxon>
        <taxon>Spermatophyta</taxon>
        <taxon>Magnoliopsida</taxon>
        <taxon>Liliopsida</taxon>
        <taxon>Poales</taxon>
        <taxon>Poaceae</taxon>
        <taxon>PACMAD clade</taxon>
        <taxon>Arundinoideae</taxon>
        <taxon>Arundineae</taxon>
        <taxon>Arundo</taxon>
    </lineage>
</organism>
<protein>
    <submittedName>
        <fullName evidence="1">Uncharacterized protein</fullName>
    </submittedName>
</protein>
<dbReference type="EMBL" id="GBRH01270134">
    <property type="protein sequence ID" value="JAD27761.1"/>
    <property type="molecule type" value="Transcribed_RNA"/>
</dbReference>
<proteinExistence type="predicted"/>
<dbReference type="AlphaFoldDB" id="A0A0A8YP51"/>
<evidence type="ECO:0000313" key="1">
    <source>
        <dbReference type="EMBL" id="JAD27761.1"/>
    </source>
</evidence>
<name>A0A0A8YP51_ARUDO</name>
<reference evidence="1" key="1">
    <citation type="submission" date="2014-09" db="EMBL/GenBank/DDBJ databases">
        <authorList>
            <person name="Magalhaes I.L.F."/>
            <person name="Oliveira U."/>
            <person name="Santos F.R."/>
            <person name="Vidigal T.H.D.A."/>
            <person name="Brescovit A.D."/>
            <person name="Santos A.J."/>
        </authorList>
    </citation>
    <scope>NUCLEOTIDE SEQUENCE</scope>
    <source>
        <tissue evidence="1">Shoot tissue taken approximately 20 cm above the soil surface</tissue>
    </source>
</reference>
<reference evidence="1" key="2">
    <citation type="journal article" date="2015" name="Data Brief">
        <title>Shoot transcriptome of the giant reed, Arundo donax.</title>
        <authorList>
            <person name="Barrero R.A."/>
            <person name="Guerrero F.D."/>
            <person name="Moolhuijzen P."/>
            <person name="Goolsby J.A."/>
            <person name="Tidwell J."/>
            <person name="Bellgard S.E."/>
            <person name="Bellgard M.I."/>
        </authorList>
    </citation>
    <scope>NUCLEOTIDE SEQUENCE</scope>
    <source>
        <tissue evidence="1">Shoot tissue taken approximately 20 cm above the soil surface</tissue>
    </source>
</reference>
<sequence>MLMSLDVLKNLVELRTSDMSTCCTGIPILELI</sequence>